<evidence type="ECO:0000313" key="1">
    <source>
        <dbReference type="EMBL" id="KAI4355952.1"/>
    </source>
</evidence>
<keyword evidence="2" id="KW-1185">Reference proteome</keyword>
<reference evidence="1 2" key="1">
    <citation type="journal article" date="2022" name="DNA Res.">
        <title>Chromosomal-level genome assembly of the orchid tree Bauhinia variegata (Leguminosae; Cercidoideae) supports the allotetraploid origin hypothesis of Bauhinia.</title>
        <authorList>
            <person name="Zhong Y."/>
            <person name="Chen Y."/>
            <person name="Zheng D."/>
            <person name="Pang J."/>
            <person name="Liu Y."/>
            <person name="Luo S."/>
            <person name="Meng S."/>
            <person name="Qian L."/>
            <person name="Wei D."/>
            <person name="Dai S."/>
            <person name="Zhou R."/>
        </authorList>
    </citation>
    <scope>NUCLEOTIDE SEQUENCE [LARGE SCALE GENOMIC DNA]</scope>
    <source>
        <strain evidence="1">BV-YZ2020</strain>
    </source>
</reference>
<proteinExistence type="predicted"/>
<sequence>MEAITPTIENLSSTVSLKTINTILVEKTPPIDNQEKDEYLLTPKREEARIPTSLMYPPTPQKQKPSLKCNYNEISVRKFFAPPDL</sequence>
<name>A0ACB9Q7D5_BAUVA</name>
<evidence type="ECO:0000313" key="2">
    <source>
        <dbReference type="Proteomes" id="UP000828941"/>
    </source>
</evidence>
<comment type="caution">
    <text evidence="1">The sequence shown here is derived from an EMBL/GenBank/DDBJ whole genome shotgun (WGS) entry which is preliminary data.</text>
</comment>
<protein>
    <submittedName>
        <fullName evidence="1">Uncharacterized protein</fullName>
    </submittedName>
</protein>
<accession>A0ACB9Q7D5</accession>
<organism evidence="1 2">
    <name type="scientific">Bauhinia variegata</name>
    <name type="common">Purple orchid tree</name>
    <name type="synonym">Phanera variegata</name>
    <dbReference type="NCBI Taxonomy" id="167791"/>
    <lineage>
        <taxon>Eukaryota</taxon>
        <taxon>Viridiplantae</taxon>
        <taxon>Streptophyta</taxon>
        <taxon>Embryophyta</taxon>
        <taxon>Tracheophyta</taxon>
        <taxon>Spermatophyta</taxon>
        <taxon>Magnoliopsida</taxon>
        <taxon>eudicotyledons</taxon>
        <taxon>Gunneridae</taxon>
        <taxon>Pentapetalae</taxon>
        <taxon>rosids</taxon>
        <taxon>fabids</taxon>
        <taxon>Fabales</taxon>
        <taxon>Fabaceae</taxon>
        <taxon>Cercidoideae</taxon>
        <taxon>Cercideae</taxon>
        <taxon>Bauhiniinae</taxon>
        <taxon>Bauhinia</taxon>
    </lineage>
</organism>
<gene>
    <name evidence="1" type="ORF">L6164_000008</name>
</gene>
<dbReference type="EMBL" id="CM039426">
    <property type="protein sequence ID" value="KAI4355952.1"/>
    <property type="molecule type" value="Genomic_DNA"/>
</dbReference>
<dbReference type="Proteomes" id="UP000828941">
    <property type="component" value="Chromosome 1"/>
</dbReference>